<dbReference type="PANTHER" id="PTHR41930:SF1">
    <property type="entry name" value="DEPHOSPHO-COA KINASE"/>
    <property type="match status" value="1"/>
</dbReference>
<sequence>MLNKIILALVGKPAAGKGTVVDLLRQQLKGKKVLVIRFSDVLTQALTLFLDKPGRQDCQWLVSCLRERYGEDILARAAERKLKQAKFDVAILDGLRVGGEEAMLRRVGGQLIFVDTPAKTRWERIGQRQEKGDDTVSFTKFLEIDQALPEKQIAAIGSGADFKIDNAGDLASLKKQVEQISQKLNL</sequence>
<dbReference type="Gene3D" id="3.40.50.300">
    <property type="entry name" value="P-loop containing nucleotide triphosphate hydrolases"/>
    <property type="match status" value="1"/>
</dbReference>
<name>A0A2M8KIW2_9BACT</name>
<evidence type="ECO:0008006" key="3">
    <source>
        <dbReference type="Google" id="ProtNLM"/>
    </source>
</evidence>
<reference evidence="2" key="1">
    <citation type="submission" date="2017-09" db="EMBL/GenBank/DDBJ databases">
        <title>Depth-based differentiation of microbial function through sediment-hosted aquifers and enrichment of novel symbionts in the deep terrestrial subsurface.</title>
        <authorList>
            <person name="Probst A.J."/>
            <person name="Ladd B."/>
            <person name="Jarett J.K."/>
            <person name="Geller-Mcgrath D.E."/>
            <person name="Sieber C.M.K."/>
            <person name="Emerson J.B."/>
            <person name="Anantharaman K."/>
            <person name="Thomas B.C."/>
            <person name="Malmstrom R."/>
            <person name="Stieglmeier M."/>
            <person name="Klingl A."/>
            <person name="Woyke T."/>
            <person name="Ryan C.M."/>
            <person name="Banfield J.F."/>
        </authorList>
    </citation>
    <scope>NUCLEOTIDE SEQUENCE [LARGE SCALE GENOMIC DNA]</scope>
</reference>
<evidence type="ECO:0000313" key="1">
    <source>
        <dbReference type="EMBL" id="PJE59852.1"/>
    </source>
</evidence>
<dbReference type="EMBL" id="PFEA01000027">
    <property type="protein sequence ID" value="PJE59852.1"/>
    <property type="molecule type" value="Genomic_DNA"/>
</dbReference>
<dbReference type="SUPFAM" id="SSF52540">
    <property type="entry name" value="P-loop containing nucleoside triphosphate hydrolases"/>
    <property type="match status" value="1"/>
</dbReference>
<dbReference type="Proteomes" id="UP000231086">
    <property type="component" value="Unassembled WGS sequence"/>
</dbReference>
<comment type="caution">
    <text evidence="1">The sequence shown here is derived from an EMBL/GenBank/DDBJ whole genome shotgun (WGS) entry which is preliminary data.</text>
</comment>
<accession>A0A2M8KIW2</accession>
<dbReference type="AlphaFoldDB" id="A0A2M8KIW2"/>
<organism evidence="1 2">
    <name type="scientific">Candidatus Portnoybacteria bacterium CG10_big_fil_rev_8_21_14_0_10_44_7</name>
    <dbReference type="NCBI Taxonomy" id="1974816"/>
    <lineage>
        <taxon>Bacteria</taxon>
        <taxon>Candidatus Portnoyibacteriota</taxon>
    </lineage>
</organism>
<gene>
    <name evidence="1" type="ORF">COU85_01455</name>
</gene>
<proteinExistence type="predicted"/>
<dbReference type="Pfam" id="PF13238">
    <property type="entry name" value="AAA_18"/>
    <property type="match status" value="1"/>
</dbReference>
<evidence type="ECO:0000313" key="2">
    <source>
        <dbReference type="Proteomes" id="UP000231086"/>
    </source>
</evidence>
<protein>
    <recommendedName>
        <fullName evidence="3">Dephospho-CoA kinase</fullName>
    </recommendedName>
</protein>
<dbReference type="PANTHER" id="PTHR41930">
    <property type="entry name" value="UPF0200 PROTEIN MJ1399"/>
    <property type="match status" value="1"/>
</dbReference>
<dbReference type="InterPro" id="IPR027417">
    <property type="entry name" value="P-loop_NTPase"/>
</dbReference>